<evidence type="ECO:0000313" key="11">
    <source>
        <dbReference type="EMBL" id="DAF88334.1"/>
    </source>
</evidence>
<keyword evidence="7" id="KW-1160">Virus entry into host cell</keyword>
<dbReference type="PANTHER" id="PTHR30349:SF41">
    <property type="entry name" value="INTEGRASE_RECOMBINASE PROTEIN MJ0367-RELATED"/>
    <property type="match status" value="1"/>
</dbReference>
<evidence type="ECO:0000256" key="1">
    <source>
        <dbReference type="ARBA" id="ARBA00008857"/>
    </source>
</evidence>
<dbReference type="PROSITE" id="PS51898">
    <property type="entry name" value="TYR_RECOMBINASE"/>
    <property type="match status" value="1"/>
</dbReference>
<dbReference type="Gene3D" id="1.10.443.10">
    <property type="entry name" value="Intergrase catalytic core"/>
    <property type="match status" value="1"/>
</dbReference>
<proteinExistence type="inferred from homology"/>
<dbReference type="GO" id="GO:0075713">
    <property type="term" value="P:establishment of integrated proviral latency"/>
    <property type="evidence" value="ECO:0007669"/>
    <property type="project" value="UniProtKB-KW"/>
</dbReference>
<name>A0A8S5U1M9_9CAUD</name>
<dbReference type="Pfam" id="PF00589">
    <property type="entry name" value="Phage_integrase"/>
    <property type="match status" value="1"/>
</dbReference>
<feature type="domain" description="Core-binding (CB)" evidence="10">
    <location>
        <begin position="3"/>
        <end position="90"/>
    </location>
</feature>
<evidence type="ECO:0000256" key="6">
    <source>
        <dbReference type="ARBA" id="ARBA00023172"/>
    </source>
</evidence>
<reference evidence="11" key="1">
    <citation type="journal article" date="2021" name="Proc. Natl. Acad. Sci. U.S.A.">
        <title>A Catalog of Tens of Thousands of Viruses from Human Metagenomes Reveals Hidden Associations with Chronic Diseases.</title>
        <authorList>
            <person name="Tisza M.J."/>
            <person name="Buck C.B."/>
        </authorList>
    </citation>
    <scope>NUCLEOTIDE SEQUENCE</scope>
    <source>
        <strain evidence="11">Ctu3o5</strain>
    </source>
</reference>
<keyword evidence="6" id="KW-0233">DNA recombination</keyword>
<dbReference type="InterPro" id="IPR011010">
    <property type="entry name" value="DNA_brk_join_enz"/>
</dbReference>
<dbReference type="GO" id="GO:0015074">
    <property type="term" value="P:DNA integration"/>
    <property type="evidence" value="ECO:0007669"/>
    <property type="project" value="InterPro"/>
</dbReference>
<protein>
    <recommendedName>
        <fullName evidence="2">Integrase</fullName>
    </recommendedName>
</protein>
<dbReference type="GO" id="GO:0003677">
    <property type="term" value="F:DNA binding"/>
    <property type="evidence" value="ECO:0007669"/>
    <property type="project" value="UniProtKB-UniRule"/>
</dbReference>
<keyword evidence="7" id="KW-1179">Viral genome integration</keyword>
<evidence type="ECO:0000256" key="5">
    <source>
        <dbReference type="ARBA" id="ARBA00023125"/>
    </source>
</evidence>
<evidence type="ECO:0000256" key="8">
    <source>
        <dbReference type="PROSITE-ProRule" id="PRU01248"/>
    </source>
</evidence>
<dbReference type="EMBL" id="BK015984">
    <property type="protein sequence ID" value="DAF88334.1"/>
    <property type="molecule type" value="Genomic_DNA"/>
</dbReference>
<dbReference type="GO" id="GO:0044826">
    <property type="term" value="P:viral genome integration into host DNA"/>
    <property type="evidence" value="ECO:0007669"/>
    <property type="project" value="UniProtKB-KW"/>
</dbReference>
<keyword evidence="4" id="KW-0378">Hydrolase</keyword>
<comment type="similarity">
    <text evidence="1">Belongs to the 'phage' integrase family.</text>
</comment>
<keyword evidence="3" id="KW-0808">Transferase</keyword>
<evidence type="ECO:0000256" key="2">
    <source>
        <dbReference type="ARBA" id="ARBA00016082"/>
    </source>
</evidence>
<dbReference type="GO" id="GO:0016787">
    <property type="term" value="F:hydrolase activity"/>
    <property type="evidence" value="ECO:0007669"/>
    <property type="project" value="UniProtKB-KW"/>
</dbReference>
<evidence type="ECO:0000259" key="10">
    <source>
        <dbReference type="PROSITE" id="PS51900"/>
    </source>
</evidence>
<dbReference type="InterPro" id="IPR013762">
    <property type="entry name" value="Integrase-like_cat_sf"/>
</dbReference>
<feature type="domain" description="Tyr recombinase" evidence="9">
    <location>
        <begin position="111"/>
        <end position="281"/>
    </location>
</feature>
<keyword evidence="7" id="KW-0229">DNA integration</keyword>
<evidence type="ECO:0000259" key="9">
    <source>
        <dbReference type="PROSITE" id="PS51898"/>
    </source>
</evidence>
<dbReference type="CDD" id="cd00397">
    <property type="entry name" value="DNA_BRE_C"/>
    <property type="match status" value="1"/>
</dbReference>
<evidence type="ECO:0000256" key="3">
    <source>
        <dbReference type="ARBA" id="ARBA00022679"/>
    </source>
</evidence>
<dbReference type="SUPFAM" id="SSF56349">
    <property type="entry name" value="DNA breaking-rejoining enzymes"/>
    <property type="match status" value="1"/>
</dbReference>
<accession>A0A8S5U1M9</accession>
<dbReference type="Gene3D" id="1.10.150.130">
    <property type="match status" value="1"/>
</dbReference>
<sequence>MNKPIYEQIEEYLNYCRARQFTEQTMDTKVRVLNKFAELEIVDDMQKLTNRDINRWMAMQSSGAATGNVVSGRTINSRLSHIIAFLKYLRDMDYDISVKIRLIEPAKEKPPRRNWFTRDQVEKVIENAEPMTRLLISLAFDSGLRATELRNLRLKNISGREIHIIGKGNKAGVVFMTPRTKKWMDEWINFKEITDYLWISPAYDDGRPYSIDELRYKMRREFEKVGIDGFYLHALRHSFATDIQKRGASISQAQRLLRHSNSATTEVYLHALDSGMINVYDRLKIGAIA</sequence>
<dbReference type="GO" id="GO:0006310">
    <property type="term" value="P:DNA recombination"/>
    <property type="evidence" value="ECO:0007669"/>
    <property type="project" value="UniProtKB-KW"/>
</dbReference>
<organism evidence="11">
    <name type="scientific">Myoviridae sp. ctu3o5</name>
    <dbReference type="NCBI Taxonomy" id="2825198"/>
    <lineage>
        <taxon>Viruses</taxon>
        <taxon>Duplodnaviria</taxon>
        <taxon>Heunggongvirae</taxon>
        <taxon>Uroviricota</taxon>
        <taxon>Caudoviricetes</taxon>
    </lineage>
</organism>
<dbReference type="GO" id="GO:0016740">
    <property type="term" value="F:transferase activity"/>
    <property type="evidence" value="ECO:0007669"/>
    <property type="project" value="UniProtKB-KW"/>
</dbReference>
<dbReference type="InterPro" id="IPR044068">
    <property type="entry name" value="CB"/>
</dbReference>
<keyword evidence="5 8" id="KW-0238">DNA-binding</keyword>
<dbReference type="InterPro" id="IPR002104">
    <property type="entry name" value="Integrase_catalytic"/>
</dbReference>
<dbReference type="PANTHER" id="PTHR30349">
    <property type="entry name" value="PHAGE INTEGRASE-RELATED"/>
    <property type="match status" value="1"/>
</dbReference>
<evidence type="ECO:0000256" key="4">
    <source>
        <dbReference type="ARBA" id="ARBA00022801"/>
    </source>
</evidence>
<dbReference type="InterPro" id="IPR050090">
    <property type="entry name" value="Tyrosine_recombinase_XerCD"/>
</dbReference>
<dbReference type="PROSITE" id="PS51900">
    <property type="entry name" value="CB"/>
    <property type="match status" value="1"/>
</dbReference>
<dbReference type="InterPro" id="IPR010998">
    <property type="entry name" value="Integrase_recombinase_N"/>
</dbReference>
<evidence type="ECO:0000256" key="7">
    <source>
        <dbReference type="ARBA" id="ARBA00023195"/>
    </source>
</evidence>